<keyword evidence="2" id="KW-1185">Reference proteome</keyword>
<name>A0A517PPW8_9PLAN</name>
<evidence type="ECO:0000313" key="2">
    <source>
        <dbReference type="Proteomes" id="UP000320421"/>
    </source>
</evidence>
<evidence type="ECO:0000313" key="1">
    <source>
        <dbReference type="EMBL" id="QDT21421.1"/>
    </source>
</evidence>
<protein>
    <recommendedName>
        <fullName evidence="3">PD(D/E)XK endonuclease domain-containing protein</fullName>
    </recommendedName>
</protein>
<gene>
    <name evidence="1" type="ORF">HG66A1_32220</name>
</gene>
<dbReference type="OrthoDB" id="9785826at2"/>
<dbReference type="RefSeq" id="WP_145185718.1">
    <property type="nucleotide sequence ID" value="NZ_CP036266.1"/>
</dbReference>
<sequence length="138" mass="15219">MKLDGQIVGNAGLYFTCYQLSLLGWNVMPTARNARGIDVVAYSGDGKKYIGVQVKALSKRAPVPLGKTLDKVMGDFWVIVNKVSIDPTAFILTPDKVRQLAHRGEKEGRVSFWLQPNAYDVDEFRGAWSRIGRGDSGS</sequence>
<dbReference type="EMBL" id="CP036266">
    <property type="protein sequence ID" value="QDT21421.1"/>
    <property type="molecule type" value="Genomic_DNA"/>
</dbReference>
<proteinExistence type="predicted"/>
<dbReference type="Proteomes" id="UP000320421">
    <property type="component" value="Chromosome"/>
</dbReference>
<evidence type="ECO:0008006" key="3">
    <source>
        <dbReference type="Google" id="ProtNLM"/>
    </source>
</evidence>
<accession>A0A517PPW8</accession>
<dbReference type="AlphaFoldDB" id="A0A517PPW8"/>
<organism evidence="1 2">
    <name type="scientific">Gimesia chilikensis</name>
    <dbReference type="NCBI Taxonomy" id="2605989"/>
    <lineage>
        <taxon>Bacteria</taxon>
        <taxon>Pseudomonadati</taxon>
        <taxon>Planctomycetota</taxon>
        <taxon>Planctomycetia</taxon>
        <taxon>Planctomycetales</taxon>
        <taxon>Planctomycetaceae</taxon>
        <taxon>Gimesia</taxon>
    </lineage>
</organism>
<reference evidence="1 2" key="1">
    <citation type="submission" date="2019-02" db="EMBL/GenBank/DDBJ databases">
        <title>Deep-cultivation of Planctomycetes and their phenomic and genomic characterization uncovers novel biology.</title>
        <authorList>
            <person name="Wiegand S."/>
            <person name="Jogler M."/>
            <person name="Boedeker C."/>
            <person name="Pinto D."/>
            <person name="Vollmers J."/>
            <person name="Rivas-Marin E."/>
            <person name="Kohn T."/>
            <person name="Peeters S.H."/>
            <person name="Heuer A."/>
            <person name="Rast P."/>
            <person name="Oberbeckmann S."/>
            <person name="Bunk B."/>
            <person name="Jeske O."/>
            <person name="Meyerdierks A."/>
            <person name="Storesund J.E."/>
            <person name="Kallscheuer N."/>
            <person name="Luecker S."/>
            <person name="Lage O.M."/>
            <person name="Pohl T."/>
            <person name="Merkel B.J."/>
            <person name="Hornburger P."/>
            <person name="Mueller R.-W."/>
            <person name="Bruemmer F."/>
            <person name="Labrenz M."/>
            <person name="Spormann A.M."/>
            <person name="Op den Camp H."/>
            <person name="Overmann J."/>
            <person name="Amann R."/>
            <person name="Jetten M.S.M."/>
            <person name="Mascher T."/>
            <person name="Medema M.H."/>
            <person name="Devos D.P."/>
            <person name="Kaster A.-K."/>
            <person name="Ovreas L."/>
            <person name="Rohde M."/>
            <person name="Galperin M.Y."/>
            <person name="Jogler C."/>
        </authorList>
    </citation>
    <scope>NUCLEOTIDE SEQUENCE [LARGE SCALE GENOMIC DNA]</scope>
    <source>
        <strain evidence="1 2">HG66A1</strain>
    </source>
</reference>